<dbReference type="Proteomes" id="UP000214646">
    <property type="component" value="Unassembled WGS sequence"/>
</dbReference>
<proteinExistence type="predicted"/>
<dbReference type="OrthoDB" id="9146593at2"/>
<accession>A0A225D7B4</accession>
<sequence length="446" mass="49474">MKSFRKLDRRAFLRGAGGVALALPVLDAMGAEVTAKVPRRFCAIYTANGMSLPREAHGIDEWSWFPRVEKNGEFVFGKSTEPLAPFRKSLSFLGGLYHPSGPKSDPHVCSDMWLTGAPLHNPKPGSYNSVGLDQIIALHTKQHCRQPSLVLSIDAGTGFLSRTGTISYSLEGRPIPAENSPRRVFDRLFRGDRSSLASQRDDLRRRIKLVDAVAENARALNQQLGKTDRERMDQYLTSLNEVESRLTASERWIDVPLKRQDYSHLNLDATSEGEPAEYYRNMFDLIALAFDADITRSVTFMLNREDGMGISDTFPIKLGLSKTHHNLSHAEDKGGQLAFAKYDQFLSKQVAHFLDRLTTYKDRTGSVLDNTVVLFGSGASTTHNPRNLPTLIAGGTGLGLKHGTYWRNGETRMSNVHLSILRTLGIEMESFADSTGTVNGSVFGRV</sequence>
<evidence type="ECO:0000313" key="2">
    <source>
        <dbReference type="Proteomes" id="UP000214646"/>
    </source>
</evidence>
<dbReference type="PROSITE" id="PS51318">
    <property type="entry name" value="TAT"/>
    <property type="match status" value="1"/>
</dbReference>
<dbReference type="AlphaFoldDB" id="A0A225D7B4"/>
<evidence type="ECO:0008006" key="3">
    <source>
        <dbReference type="Google" id="ProtNLM"/>
    </source>
</evidence>
<keyword evidence="2" id="KW-1185">Reference proteome</keyword>
<organism evidence="1 2">
    <name type="scientific">Fimbriiglobus ruber</name>
    <dbReference type="NCBI Taxonomy" id="1908690"/>
    <lineage>
        <taxon>Bacteria</taxon>
        <taxon>Pseudomonadati</taxon>
        <taxon>Planctomycetota</taxon>
        <taxon>Planctomycetia</taxon>
        <taxon>Gemmatales</taxon>
        <taxon>Gemmataceae</taxon>
        <taxon>Fimbriiglobus</taxon>
    </lineage>
</organism>
<dbReference type="EMBL" id="NIDE01000014">
    <property type="protein sequence ID" value="OWK37490.1"/>
    <property type="molecule type" value="Genomic_DNA"/>
</dbReference>
<protein>
    <recommendedName>
        <fullName evidence="3">Tat (Twin-arginine translocation) pathway signal sequence domain protein</fullName>
    </recommendedName>
</protein>
<dbReference type="InterPro" id="IPR006311">
    <property type="entry name" value="TAT_signal"/>
</dbReference>
<comment type="caution">
    <text evidence="1">The sequence shown here is derived from an EMBL/GenBank/DDBJ whole genome shotgun (WGS) entry which is preliminary data.</text>
</comment>
<reference evidence="2" key="1">
    <citation type="submission" date="2017-06" db="EMBL/GenBank/DDBJ databases">
        <title>Genome analysis of Fimbriiglobus ruber SP5, the first member of the order Planctomycetales with confirmed chitinolytic capability.</title>
        <authorList>
            <person name="Ravin N.V."/>
            <person name="Rakitin A.L."/>
            <person name="Ivanova A.A."/>
            <person name="Beletsky A.V."/>
            <person name="Kulichevskaya I.S."/>
            <person name="Mardanov A.V."/>
            <person name="Dedysh S.N."/>
        </authorList>
    </citation>
    <scope>NUCLEOTIDE SEQUENCE [LARGE SCALE GENOMIC DNA]</scope>
    <source>
        <strain evidence="2">SP5</strain>
    </source>
</reference>
<evidence type="ECO:0000313" key="1">
    <source>
        <dbReference type="EMBL" id="OWK37490.1"/>
    </source>
</evidence>
<gene>
    <name evidence="1" type="ORF">FRUB_06610</name>
</gene>
<dbReference type="Pfam" id="PF07586">
    <property type="entry name" value="HXXSHH"/>
    <property type="match status" value="1"/>
</dbReference>
<dbReference type="InterPro" id="IPR011447">
    <property type="entry name" value="DUF1552"/>
</dbReference>
<dbReference type="RefSeq" id="WP_088257400.1">
    <property type="nucleotide sequence ID" value="NZ_NIDE01000014.1"/>
</dbReference>
<name>A0A225D7B4_9BACT</name>